<dbReference type="STRING" id="112413.SAMN05421854_103663"/>
<organism evidence="3 4">
    <name type="scientific">Amycolatopsis rubida</name>
    <dbReference type="NCBI Taxonomy" id="112413"/>
    <lineage>
        <taxon>Bacteria</taxon>
        <taxon>Bacillati</taxon>
        <taxon>Actinomycetota</taxon>
        <taxon>Actinomycetes</taxon>
        <taxon>Pseudonocardiales</taxon>
        <taxon>Pseudonocardiaceae</taxon>
        <taxon>Amycolatopsis</taxon>
    </lineage>
</organism>
<feature type="signal peptide" evidence="1">
    <location>
        <begin position="1"/>
        <end position="18"/>
    </location>
</feature>
<dbReference type="InterPro" id="IPR045155">
    <property type="entry name" value="Beta-lactam_cat"/>
</dbReference>
<keyword evidence="1" id="KW-0732">Signal</keyword>
<dbReference type="InterPro" id="IPR012338">
    <property type="entry name" value="Beta-lactam/transpept-like"/>
</dbReference>
<dbReference type="PANTHER" id="PTHR35333">
    <property type="entry name" value="BETA-LACTAMASE"/>
    <property type="match status" value="1"/>
</dbReference>
<dbReference type="GO" id="GO:0046677">
    <property type="term" value="P:response to antibiotic"/>
    <property type="evidence" value="ECO:0007669"/>
    <property type="project" value="InterPro"/>
</dbReference>
<reference evidence="3 4" key="1">
    <citation type="submission" date="2016-10" db="EMBL/GenBank/DDBJ databases">
        <authorList>
            <person name="de Groot N.N."/>
        </authorList>
    </citation>
    <scope>NUCLEOTIDE SEQUENCE [LARGE SCALE GENOMIC DNA]</scope>
    <source>
        <strain evidence="3 4">DSM 44637</strain>
    </source>
</reference>
<dbReference type="RefSeq" id="WP_093573820.1">
    <property type="nucleotide sequence ID" value="NZ_FOWC01000003.1"/>
</dbReference>
<dbReference type="OrthoDB" id="4981298at2"/>
<evidence type="ECO:0000313" key="3">
    <source>
        <dbReference type="EMBL" id="SFO99293.1"/>
    </source>
</evidence>
<name>A0A1I5LQ51_9PSEU</name>
<dbReference type="Gene3D" id="3.40.710.10">
    <property type="entry name" value="DD-peptidase/beta-lactamase superfamily"/>
    <property type="match status" value="1"/>
</dbReference>
<dbReference type="InterPro" id="IPR000871">
    <property type="entry name" value="Beta-lactam_class-A"/>
</dbReference>
<feature type="domain" description="Beta-lactamase class A catalytic" evidence="2">
    <location>
        <begin position="114"/>
        <end position="255"/>
    </location>
</feature>
<accession>A0A1I5LQ51</accession>
<dbReference type="SUPFAM" id="SSF56601">
    <property type="entry name" value="beta-lactamase/transpeptidase-like"/>
    <property type="match status" value="1"/>
</dbReference>
<dbReference type="Proteomes" id="UP000199137">
    <property type="component" value="Unassembled WGS sequence"/>
</dbReference>
<evidence type="ECO:0000259" key="2">
    <source>
        <dbReference type="Pfam" id="PF13354"/>
    </source>
</evidence>
<feature type="chain" id="PRO_5039165444" evidence="1">
    <location>
        <begin position="19"/>
        <end position="289"/>
    </location>
</feature>
<sequence>MKMLVGLAALAVAGGLAAAICLTAGSGGTDWRAACRTAPAPAAGKHPTAVAEARKALLSNGNDPRLEIEVVDLDACAVEVGWKADQPQATASVVKLLIALDLLDRSGVPEGSEADAVHAMLAASDDRVASRFWQQLGGPAIVRRQAGKLGLSHTSPPGEPGQWGSTKMSPEDVVAVYRHITSGRPDEERDFLTEALESAPLTAADGFDQHFGIPRAFPGAAWAIKQGWGTSEGRRVLNTTGLVRTESRTFAVAVMSTWDDGIDVATATKALTTATGALKNSLVAAGELT</sequence>
<dbReference type="PANTHER" id="PTHR35333:SF3">
    <property type="entry name" value="BETA-LACTAMASE-TYPE TRANSPEPTIDASE FOLD CONTAINING PROTEIN"/>
    <property type="match status" value="1"/>
</dbReference>
<dbReference type="AlphaFoldDB" id="A0A1I5LQ51"/>
<dbReference type="Pfam" id="PF13354">
    <property type="entry name" value="Beta-lactamase2"/>
    <property type="match status" value="1"/>
</dbReference>
<dbReference type="GO" id="GO:0030655">
    <property type="term" value="P:beta-lactam antibiotic catabolic process"/>
    <property type="evidence" value="ECO:0007669"/>
    <property type="project" value="InterPro"/>
</dbReference>
<dbReference type="EMBL" id="FOWC01000003">
    <property type="protein sequence ID" value="SFO99293.1"/>
    <property type="molecule type" value="Genomic_DNA"/>
</dbReference>
<evidence type="ECO:0000313" key="4">
    <source>
        <dbReference type="Proteomes" id="UP000199137"/>
    </source>
</evidence>
<dbReference type="GO" id="GO:0008800">
    <property type="term" value="F:beta-lactamase activity"/>
    <property type="evidence" value="ECO:0007669"/>
    <property type="project" value="InterPro"/>
</dbReference>
<proteinExistence type="predicted"/>
<gene>
    <name evidence="3" type="ORF">SAMN05421854_103663</name>
</gene>
<protein>
    <submittedName>
        <fullName evidence="3">Beta-lactamase enzyme family protein</fullName>
    </submittedName>
</protein>
<evidence type="ECO:0000256" key="1">
    <source>
        <dbReference type="SAM" id="SignalP"/>
    </source>
</evidence>